<organism evidence="1">
    <name type="scientific">uncultured Chloroflexota bacterium</name>
    <dbReference type="NCBI Taxonomy" id="166587"/>
    <lineage>
        <taxon>Bacteria</taxon>
        <taxon>Bacillati</taxon>
        <taxon>Chloroflexota</taxon>
        <taxon>environmental samples</taxon>
    </lineage>
</organism>
<protein>
    <submittedName>
        <fullName evidence="1">Putative esterase</fullName>
    </submittedName>
</protein>
<dbReference type="PANTHER" id="PTHR48098:SF1">
    <property type="entry name" value="DIACYLGLYCEROL ACYLTRANSFERASE_MYCOLYLTRANSFERASE AG85A"/>
    <property type="match status" value="1"/>
</dbReference>
<dbReference type="PANTHER" id="PTHR48098">
    <property type="entry name" value="ENTEROCHELIN ESTERASE-RELATED"/>
    <property type="match status" value="1"/>
</dbReference>
<dbReference type="InterPro" id="IPR000801">
    <property type="entry name" value="Esterase-like"/>
</dbReference>
<dbReference type="InterPro" id="IPR029058">
    <property type="entry name" value="AB_hydrolase_fold"/>
</dbReference>
<accession>A0A6J4KJJ1</accession>
<sequence length="351" mass="38636">MSLAAPWSYPAPQGARAGTVEVALLRSDALAGNPLGDPDVRHTPVYLPPGHNAHPDRRYPVVYWLHGFTGTAMAGLAWRPWEPSLPELMDRASAATGREAILVLVDGFTRYGGSQYVNSSYNGRYEDYLVHDVVSFIDARYRTLAEPAGRVIAGKSSGGYGALVLGMRHPDVFGGLASISGDAYFELCFKPDFPKALELIARHGGGDAGVRAFLDALLAAPRKSGEYVAALSSVFAMAMAYSPNADSALGFDLPFDPHTGELRPDVWAHWEAADPVHMAPRCVDNLRRLRLIYFEAGTRDEFNLQYGARILSRRLEQLGITHQHVEFDDGHPGVNYRYEPLFRLLLERLPQ</sequence>
<dbReference type="GO" id="GO:0016747">
    <property type="term" value="F:acyltransferase activity, transferring groups other than amino-acyl groups"/>
    <property type="evidence" value="ECO:0007669"/>
    <property type="project" value="TreeGrafter"/>
</dbReference>
<proteinExistence type="predicted"/>
<dbReference type="EMBL" id="CADCTC010000318">
    <property type="protein sequence ID" value="CAA9306260.1"/>
    <property type="molecule type" value="Genomic_DNA"/>
</dbReference>
<name>A0A6J4KJJ1_9CHLR</name>
<dbReference type="Pfam" id="PF00756">
    <property type="entry name" value="Esterase"/>
    <property type="match status" value="1"/>
</dbReference>
<dbReference type="InterPro" id="IPR050583">
    <property type="entry name" value="Mycobacterial_A85_antigen"/>
</dbReference>
<evidence type="ECO:0000313" key="1">
    <source>
        <dbReference type="EMBL" id="CAA9306260.1"/>
    </source>
</evidence>
<gene>
    <name evidence="1" type="ORF">AVDCRST_MAG77-6107</name>
</gene>
<dbReference type="Gene3D" id="3.40.50.1820">
    <property type="entry name" value="alpha/beta hydrolase"/>
    <property type="match status" value="1"/>
</dbReference>
<dbReference type="SUPFAM" id="SSF53474">
    <property type="entry name" value="alpha/beta-Hydrolases"/>
    <property type="match status" value="1"/>
</dbReference>
<dbReference type="AlphaFoldDB" id="A0A6J4KJJ1"/>
<reference evidence="1" key="1">
    <citation type="submission" date="2020-02" db="EMBL/GenBank/DDBJ databases">
        <authorList>
            <person name="Meier V. D."/>
        </authorList>
    </citation>
    <scope>NUCLEOTIDE SEQUENCE</scope>
    <source>
        <strain evidence="1">AVDCRST_MAG77</strain>
    </source>
</reference>